<dbReference type="HOGENOM" id="CLU_2692481_0_0_1"/>
<organism evidence="2 3">
    <name type="scientific">Setaria italica</name>
    <name type="common">Foxtail millet</name>
    <name type="synonym">Panicum italicum</name>
    <dbReference type="NCBI Taxonomy" id="4555"/>
    <lineage>
        <taxon>Eukaryota</taxon>
        <taxon>Viridiplantae</taxon>
        <taxon>Streptophyta</taxon>
        <taxon>Embryophyta</taxon>
        <taxon>Tracheophyta</taxon>
        <taxon>Spermatophyta</taxon>
        <taxon>Magnoliopsida</taxon>
        <taxon>Liliopsida</taxon>
        <taxon>Poales</taxon>
        <taxon>Poaceae</taxon>
        <taxon>PACMAD clade</taxon>
        <taxon>Panicoideae</taxon>
        <taxon>Panicodae</taxon>
        <taxon>Paniceae</taxon>
        <taxon>Cenchrinae</taxon>
        <taxon>Setaria</taxon>
    </lineage>
</organism>
<evidence type="ECO:0000256" key="1">
    <source>
        <dbReference type="SAM" id="MobiDB-lite"/>
    </source>
</evidence>
<dbReference type="EnsemblPlants" id="KQK96479">
    <property type="protein sequence ID" value="KQK96479"/>
    <property type="gene ID" value="SETIT_012611mg"/>
</dbReference>
<evidence type="ECO:0000313" key="2">
    <source>
        <dbReference type="EnsemblPlants" id="KQK96479"/>
    </source>
</evidence>
<dbReference type="Gramene" id="KQK96479">
    <property type="protein sequence ID" value="KQK96479"/>
    <property type="gene ID" value="SETIT_012611mg"/>
</dbReference>
<dbReference type="AlphaFoldDB" id="K3YEE8"/>
<proteinExistence type="predicted"/>
<protein>
    <submittedName>
        <fullName evidence="2">Uncharacterized protein</fullName>
    </submittedName>
</protein>
<sequence>MTPMLVTRVSYRVSISLPVPHLSFPRASQMSLITRWITYISASLCWGLMLCSDPSQQNDCTEETTRPCDWSSPK</sequence>
<reference evidence="3" key="1">
    <citation type="journal article" date="2012" name="Nat. Biotechnol.">
        <title>Reference genome sequence of the model plant Setaria.</title>
        <authorList>
            <person name="Bennetzen J.L."/>
            <person name="Schmutz J."/>
            <person name="Wang H."/>
            <person name="Percifield R."/>
            <person name="Hawkins J."/>
            <person name="Pontaroli A.C."/>
            <person name="Estep M."/>
            <person name="Feng L."/>
            <person name="Vaughn J.N."/>
            <person name="Grimwood J."/>
            <person name="Jenkins J."/>
            <person name="Barry K."/>
            <person name="Lindquist E."/>
            <person name="Hellsten U."/>
            <person name="Deshpande S."/>
            <person name="Wang X."/>
            <person name="Wu X."/>
            <person name="Mitros T."/>
            <person name="Triplett J."/>
            <person name="Yang X."/>
            <person name="Ye C.Y."/>
            <person name="Mauro-Herrera M."/>
            <person name="Wang L."/>
            <person name="Li P."/>
            <person name="Sharma M."/>
            <person name="Sharma R."/>
            <person name="Ronald P.C."/>
            <person name="Panaud O."/>
            <person name="Kellogg E.A."/>
            <person name="Brutnell T.P."/>
            <person name="Doust A.N."/>
            <person name="Tuskan G.A."/>
            <person name="Rokhsar D."/>
            <person name="Devos K.M."/>
        </authorList>
    </citation>
    <scope>NUCLEOTIDE SEQUENCE [LARGE SCALE GENOMIC DNA]</scope>
    <source>
        <strain evidence="3">cv. Yugu1</strain>
    </source>
</reference>
<name>K3YEE8_SETIT</name>
<dbReference type="EMBL" id="AGNK02004163">
    <property type="status" value="NOT_ANNOTATED_CDS"/>
    <property type="molecule type" value="Genomic_DNA"/>
</dbReference>
<accession>K3YEE8</accession>
<evidence type="ECO:0000313" key="3">
    <source>
        <dbReference type="Proteomes" id="UP000004995"/>
    </source>
</evidence>
<keyword evidence="3" id="KW-1185">Reference proteome</keyword>
<dbReference type="InParanoid" id="K3YEE8"/>
<dbReference type="Proteomes" id="UP000004995">
    <property type="component" value="Unassembled WGS sequence"/>
</dbReference>
<feature type="region of interest" description="Disordered" evidence="1">
    <location>
        <begin position="55"/>
        <end position="74"/>
    </location>
</feature>
<reference evidence="2" key="2">
    <citation type="submission" date="2018-08" db="UniProtKB">
        <authorList>
            <consortium name="EnsemblPlants"/>
        </authorList>
    </citation>
    <scope>IDENTIFICATION</scope>
    <source>
        <strain evidence="2">Yugu1</strain>
    </source>
</reference>